<dbReference type="PATRIC" id="fig|301375.6.peg.1379"/>
<dbReference type="Proteomes" id="UP000057043">
    <property type="component" value="Unassembled WGS sequence"/>
</dbReference>
<evidence type="ECO:0000313" key="5">
    <source>
        <dbReference type="Proteomes" id="UP000057043"/>
    </source>
</evidence>
<feature type="transmembrane region" description="Helical" evidence="1">
    <location>
        <begin position="106"/>
        <end position="126"/>
    </location>
</feature>
<feature type="transmembrane region" description="Helical" evidence="1">
    <location>
        <begin position="76"/>
        <end position="94"/>
    </location>
</feature>
<dbReference type="AlphaFoldDB" id="A0A101FS96"/>
<keyword evidence="1" id="KW-1133">Transmembrane helix</keyword>
<protein>
    <recommendedName>
        <fullName evidence="6">DUF2178 domain-containing protein</fullName>
    </recommendedName>
</protein>
<sequence>MGMKQKYKVQIAAGISFLLAGIALAFLEVWPEEHLTPFCYLAPVGLALIIIPLVRHWRYGDEPQKDERTSNILTRGFVYSWHLTVGIMVALFVMDDAGVMTMTVQNTLALIILVATFSALIFQGYLSRKEASL</sequence>
<organism evidence="2 5">
    <name type="scientific">Methanothrix harundinacea</name>
    <dbReference type="NCBI Taxonomy" id="301375"/>
    <lineage>
        <taxon>Archaea</taxon>
        <taxon>Methanobacteriati</taxon>
        <taxon>Methanobacteriota</taxon>
        <taxon>Stenosarchaea group</taxon>
        <taxon>Methanomicrobia</taxon>
        <taxon>Methanotrichales</taxon>
        <taxon>Methanotrichaceae</taxon>
        <taxon>Methanothrix</taxon>
    </lineage>
</organism>
<dbReference type="EMBL" id="LGHB01000038">
    <property type="protein sequence ID" value="KUK95068.1"/>
    <property type="molecule type" value="Genomic_DNA"/>
</dbReference>
<dbReference type="EMBL" id="LGFT01000068">
    <property type="protein sequence ID" value="KUK43503.1"/>
    <property type="molecule type" value="Genomic_DNA"/>
</dbReference>
<evidence type="ECO:0000256" key="1">
    <source>
        <dbReference type="SAM" id="Phobius"/>
    </source>
</evidence>
<evidence type="ECO:0000313" key="3">
    <source>
        <dbReference type="EMBL" id="KUK95068.1"/>
    </source>
</evidence>
<keyword evidence="1" id="KW-0812">Transmembrane</keyword>
<name>A0A101FS96_9EURY</name>
<reference evidence="4 5" key="2">
    <citation type="journal article" date="2015" name="MBio">
        <title>Genome-Resolved Metagenomic Analysis Reveals Roles for Candidate Phyla and Other Microbial Community Members in Biogeochemical Transformations in Oil Reservoirs.</title>
        <authorList>
            <person name="Hu P."/>
            <person name="Tom L."/>
            <person name="Singh A."/>
            <person name="Thomas B.C."/>
            <person name="Baker B.J."/>
            <person name="Piceno Y.M."/>
            <person name="Andersen G.L."/>
            <person name="Banfield J.F."/>
        </authorList>
    </citation>
    <scope>NUCLEOTIDE SEQUENCE [LARGE SCALE GENOMIC DNA]</scope>
    <source>
        <strain evidence="2">57_489</strain>
    </source>
</reference>
<keyword evidence="1" id="KW-0472">Membrane</keyword>
<evidence type="ECO:0008006" key="6">
    <source>
        <dbReference type="Google" id="ProtNLM"/>
    </source>
</evidence>
<evidence type="ECO:0000313" key="2">
    <source>
        <dbReference type="EMBL" id="KUK43503.1"/>
    </source>
</evidence>
<reference evidence="3" key="1">
    <citation type="journal article" date="2015" name="MBio">
        <title>Genome-resolved metagenomic analysis reveals roles for candidate phyla and other microbial community members in biogeochemical transformations in oil reservoirs.</title>
        <authorList>
            <person name="Hu P."/>
            <person name="Tom L."/>
            <person name="Singh A."/>
            <person name="Thomas B.C."/>
            <person name="Baker B.J."/>
            <person name="Piceno Y.M."/>
            <person name="Andersen G.L."/>
            <person name="Banfield J.F."/>
        </authorList>
    </citation>
    <scope>NUCLEOTIDE SEQUENCE [LARGE SCALE GENOMIC DNA]</scope>
    <source>
        <strain evidence="3">56_747</strain>
    </source>
</reference>
<gene>
    <name evidence="2" type="ORF">XD72_2126</name>
    <name evidence="3" type="ORF">XE07_1932</name>
</gene>
<accession>A0A101FS96</accession>
<comment type="caution">
    <text evidence="2">The sequence shown here is derived from an EMBL/GenBank/DDBJ whole genome shotgun (WGS) entry which is preliminary data.</text>
</comment>
<feature type="transmembrane region" description="Helical" evidence="1">
    <location>
        <begin position="35"/>
        <end position="55"/>
    </location>
</feature>
<evidence type="ECO:0000313" key="4">
    <source>
        <dbReference type="Proteomes" id="UP000053961"/>
    </source>
</evidence>
<dbReference type="Proteomes" id="UP000053961">
    <property type="component" value="Unassembled WGS sequence"/>
</dbReference>
<proteinExistence type="predicted"/>